<dbReference type="SMART" id="SM00382">
    <property type="entry name" value="AAA"/>
    <property type="match status" value="2"/>
</dbReference>
<comment type="caution">
    <text evidence="6">The sequence shown here is derived from an EMBL/GenBank/DDBJ whole genome shotgun (WGS) entry which is preliminary data.</text>
</comment>
<dbReference type="PANTHER" id="PTHR43790:SF9">
    <property type="entry name" value="GALACTOFURANOSE TRANSPORTER ATP-BINDING PROTEIN YTFR"/>
    <property type="match status" value="1"/>
</dbReference>
<keyword evidence="4 6" id="KW-0067">ATP-binding</keyword>
<dbReference type="InterPro" id="IPR003439">
    <property type="entry name" value="ABC_transporter-like_ATP-bd"/>
</dbReference>
<dbReference type="SUPFAM" id="SSF52540">
    <property type="entry name" value="P-loop containing nucleoside triphosphate hydrolases"/>
    <property type="match status" value="2"/>
</dbReference>
<dbReference type="GO" id="GO:0005524">
    <property type="term" value="F:ATP binding"/>
    <property type="evidence" value="ECO:0007669"/>
    <property type="project" value="UniProtKB-KW"/>
</dbReference>
<accession>A0ABX2H3B7</accession>
<gene>
    <name evidence="6" type="ORF">G5B17_04330</name>
</gene>
<dbReference type="RefSeq" id="WP_173769408.1">
    <property type="nucleotide sequence ID" value="NZ_JAAITS010000008.1"/>
</dbReference>
<dbReference type="InterPro" id="IPR050107">
    <property type="entry name" value="ABC_carbohydrate_import_ATPase"/>
</dbReference>
<dbReference type="InterPro" id="IPR027417">
    <property type="entry name" value="P-loop_NTPase"/>
</dbReference>
<dbReference type="InterPro" id="IPR003593">
    <property type="entry name" value="AAA+_ATPase"/>
</dbReference>
<organism evidence="6 7">
    <name type="scientific">Blautia faecis</name>
    <dbReference type="NCBI Taxonomy" id="871665"/>
    <lineage>
        <taxon>Bacteria</taxon>
        <taxon>Bacillati</taxon>
        <taxon>Bacillota</taxon>
        <taxon>Clostridia</taxon>
        <taxon>Lachnospirales</taxon>
        <taxon>Lachnospiraceae</taxon>
        <taxon>Blautia</taxon>
    </lineage>
</organism>
<dbReference type="PROSITE" id="PS00211">
    <property type="entry name" value="ABC_TRANSPORTER_1"/>
    <property type="match status" value="1"/>
</dbReference>
<dbReference type="EMBL" id="JAAITS010000008">
    <property type="protein sequence ID" value="NSG84674.1"/>
    <property type="molecule type" value="Genomic_DNA"/>
</dbReference>
<evidence type="ECO:0000313" key="7">
    <source>
        <dbReference type="Proteomes" id="UP001644719"/>
    </source>
</evidence>
<dbReference type="PANTHER" id="PTHR43790">
    <property type="entry name" value="CARBOHYDRATE TRANSPORT ATP-BINDING PROTEIN MG119-RELATED"/>
    <property type="match status" value="1"/>
</dbReference>
<feature type="domain" description="ABC transporter" evidence="5">
    <location>
        <begin position="252"/>
        <end position="495"/>
    </location>
</feature>
<evidence type="ECO:0000256" key="1">
    <source>
        <dbReference type="ARBA" id="ARBA00022448"/>
    </source>
</evidence>
<name>A0ABX2H3B7_9FIRM</name>
<evidence type="ECO:0000259" key="5">
    <source>
        <dbReference type="PROSITE" id="PS50893"/>
    </source>
</evidence>
<keyword evidence="2" id="KW-0677">Repeat</keyword>
<evidence type="ECO:0000256" key="4">
    <source>
        <dbReference type="ARBA" id="ARBA00022840"/>
    </source>
</evidence>
<protein>
    <submittedName>
        <fullName evidence="6">Sugar ABC transporter ATP-binding protein</fullName>
    </submittedName>
</protein>
<dbReference type="CDD" id="cd03216">
    <property type="entry name" value="ABC_Carb_Monos_I"/>
    <property type="match status" value="1"/>
</dbReference>
<dbReference type="InterPro" id="IPR017871">
    <property type="entry name" value="ABC_transporter-like_CS"/>
</dbReference>
<evidence type="ECO:0000313" key="6">
    <source>
        <dbReference type="EMBL" id="NSG84674.1"/>
    </source>
</evidence>
<dbReference type="PROSITE" id="PS50893">
    <property type="entry name" value="ABC_TRANSPORTER_2"/>
    <property type="match status" value="2"/>
</dbReference>
<keyword evidence="1" id="KW-0813">Transport</keyword>
<dbReference type="CDD" id="cd03215">
    <property type="entry name" value="ABC_Carb_Monos_II"/>
    <property type="match status" value="1"/>
</dbReference>
<keyword evidence="7" id="KW-1185">Reference proteome</keyword>
<dbReference type="Proteomes" id="UP001644719">
    <property type="component" value="Unassembled WGS sequence"/>
</dbReference>
<evidence type="ECO:0000256" key="3">
    <source>
        <dbReference type="ARBA" id="ARBA00022741"/>
    </source>
</evidence>
<dbReference type="Gene3D" id="3.40.50.300">
    <property type="entry name" value="P-loop containing nucleotide triphosphate hydrolases"/>
    <property type="match status" value="2"/>
</dbReference>
<dbReference type="Pfam" id="PF00005">
    <property type="entry name" value="ABC_tran"/>
    <property type="match status" value="2"/>
</dbReference>
<evidence type="ECO:0000256" key="2">
    <source>
        <dbReference type="ARBA" id="ARBA00022737"/>
    </source>
</evidence>
<reference evidence="6 7" key="1">
    <citation type="journal article" date="2020" name="Cell Host Microbe">
        <title>Functional and Genomic Variation between Human-Derived Isolates of Lachnospiraceae Reveals Inter- and Intra-Species Diversity.</title>
        <authorList>
            <person name="Sorbara M.T."/>
            <person name="Littmann E.R."/>
            <person name="Fontana E."/>
            <person name="Moody T.U."/>
            <person name="Kohout C.E."/>
            <person name="Gjonbalaj M."/>
            <person name="Eaton V."/>
            <person name="Seok R."/>
            <person name="Leiner I.M."/>
            <person name="Pamer E.G."/>
        </authorList>
    </citation>
    <scope>NUCLEOTIDE SEQUENCE [LARGE SCALE GENOMIC DNA]</scope>
    <source>
        <strain evidence="6 7">MSK.17.74</strain>
    </source>
</reference>
<keyword evidence="3" id="KW-0547">Nucleotide-binding</keyword>
<feature type="domain" description="ABC transporter" evidence="5">
    <location>
        <begin position="6"/>
        <end position="241"/>
    </location>
</feature>
<proteinExistence type="predicted"/>
<sequence>MDKYILQMKGITKTFPGVKALDNVTVEILSGEIHGLIGENGAGKSTLMKVLMGIYKADEGEILVEGQSVKIGNPTEAIKLGIGMVPQELNLNPFVTAAENIFLGNEIKTGGRINWKKTNEEAVKVMKSIGLDINPTTIVSRLSSAQQQLVQLSRVLATGAKILVFDEPTASLTTAEVKTLLALMKKLKEEGKTIVFITHHLDELLSTTDRITVMRDGKMVSVDDTSSIDEATLIEKMAGKKMAKQTRVNREVKKDEVLRVEHFTRTKEFEDINFSVNRGEIFGIGGLVGAGRSELISAIFGRTRPENGKLYLYGKETVITSPSDGVKQGMGYLPEERRAHGIFPILSVQENMVIPMYKKIMKTGKIDYSNAKKITNDYIERIQIKTPSVDTPIKSLSGGNQQKVILARWLAEGAKIIFMDEPTRGIDVNAKAEIYDLIRQMTAAGVTVIVVSSEHEELMLLCDRIMIMHEGKQKGILDAKSINTSQDILEIALGDGGKNE</sequence>